<gene>
    <name evidence="2" type="ORF">F0L68_41220</name>
</gene>
<evidence type="ECO:0000313" key="2">
    <source>
        <dbReference type="EMBL" id="KAA2245880.1"/>
    </source>
</evidence>
<name>A0A5B2W571_9PSEU</name>
<evidence type="ECO:0000256" key="1">
    <source>
        <dbReference type="SAM" id="MobiDB-lite"/>
    </source>
</evidence>
<organism evidence="2 3">
    <name type="scientific">Solihabitans fulvus</name>
    <dbReference type="NCBI Taxonomy" id="1892852"/>
    <lineage>
        <taxon>Bacteria</taxon>
        <taxon>Bacillati</taxon>
        <taxon>Actinomycetota</taxon>
        <taxon>Actinomycetes</taxon>
        <taxon>Pseudonocardiales</taxon>
        <taxon>Pseudonocardiaceae</taxon>
        <taxon>Solihabitans</taxon>
    </lineage>
</organism>
<proteinExistence type="predicted"/>
<comment type="caution">
    <text evidence="2">The sequence shown here is derived from an EMBL/GenBank/DDBJ whole genome shotgun (WGS) entry which is preliminary data.</text>
</comment>
<keyword evidence="3" id="KW-1185">Reference proteome</keyword>
<dbReference type="Proteomes" id="UP000323454">
    <property type="component" value="Unassembled WGS sequence"/>
</dbReference>
<dbReference type="EMBL" id="VUOB01000188">
    <property type="protein sequence ID" value="KAA2245880.1"/>
    <property type="molecule type" value="Genomic_DNA"/>
</dbReference>
<accession>A0A5B2W571</accession>
<reference evidence="2 3" key="2">
    <citation type="submission" date="2019-09" db="EMBL/GenBank/DDBJ databases">
        <authorList>
            <person name="Jin C."/>
        </authorList>
    </citation>
    <scope>NUCLEOTIDE SEQUENCE [LARGE SCALE GENOMIC DNA]</scope>
    <source>
        <strain evidence="2 3">AN110305</strain>
    </source>
</reference>
<sequence>MAVAIAAEDAAMARARAELDALRVGLLGDQAAGAAEATLSPEAVAALATAAELEPELVRLVPVYELRVPVTEAEQAEEASISRAHSLLRSPGEQLLHQHQAEQVHPANFLLYRSVTVVHAGGGHAVHDPLNLACLDPSTLCPDCGPVAGYLRHTPLGVDLHKHQNGHPPEVCHGDQLKSSSVQAVDNGPAAPGSDQGQVQVAGNGPDSPAAGLTGPGEGRCPKNRQSEAVRAAEWLLRSRLDPRLCDDVSVRWLAGVIRGSKLLSQHEWSWEDLADLLHGVPEFTNLPYFIRHCRKWIRARIRRAIPNLSPSKLKVIRDIERDSSAFQQRRQVEAGQARLAEIAARRAAINACGFCDENGMLDLGNDAPVARCNHDPDTRGW</sequence>
<evidence type="ECO:0000313" key="3">
    <source>
        <dbReference type="Proteomes" id="UP000323454"/>
    </source>
</evidence>
<feature type="region of interest" description="Disordered" evidence="1">
    <location>
        <begin position="183"/>
        <end position="225"/>
    </location>
</feature>
<reference evidence="2 3" key="1">
    <citation type="submission" date="2019-09" db="EMBL/GenBank/DDBJ databases">
        <title>Goodfellowia gen. nov., a new genus of the Pseudonocardineae related to Actinoalloteichus, containing Goodfellowia coeruleoviolacea gen. nov., comb. nov. gen. nov., comb. nov.</title>
        <authorList>
            <person name="Labeda D."/>
        </authorList>
    </citation>
    <scope>NUCLEOTIDE SEQUENCE [LARGE SCALE GENOMIC DNA]</scope>
    <source>
        <strain evidence="2 3">AN110305</strain>
    </source>
</reference>
<protein>
    <submittedName>
        <fullName evidence="2">Uncharacterized protein</fullName>
    </submittedName>
</protein>
<dbReference type="OrthoDB" id="3663822at2"/>
<dbReference type="AlphaFoldDB" id="A0A5B2W571"/>